<evidence type="ECO:0000256" key="1">
    <source>
        <dbReference type="SAM" id="SignalP"/>
    </source>
</evidence>
<name>A0A6A6HKT9_VIRVR</name>
<organism evidence="2 3">
    <name type="scientific">Viridothelium virens</name>
    <name type="common">Speckled blister lichen</name>
    <name type="synonym">Trypethelium virens</name>
    <dbReference type="NCBI Taxonomy" id="1048519"/>
    <lineage>
        <taxon>Eukaryota</taxon>
        <taxon>Fungi</taxon>
        <taxon>Dikarya</taxon>
        <taxon>Ascomycota</taxon>
        <taxon>Pezizomycotina</taxon>
        <taxon>Dothideomycetes</taxon>
        <taxon>Dothideomycetes incertae sedis</taxon>
        <taxon>Trypetheliales</taxon>
        <taxon>Trypetheliaceae</taxon>
        <taxon>Viridothelium</taxon>
    </lineage>
</organism>
<accession>A0A6A6HKT9</accession>
<dbReference type="Proteomes" id="UP000800092">
    <property type="component" value="Unassembled WGS sequence"/>
</dbReference>
<feature type="chain" id="PRO_5025647663" evidence="1">
    <location>
        <begin position="24"/>
        <end position="257"/>
    </location>
</feature>
<dbReference type="AlphaFoldDB" id="A0A6A6HKT9"/>
<keyword evidence="3" id="KW-1185">Reference proteome</keyword>
<evidence type="ECO:0000313" key="3">
    <source>
        <dbReference type="Proteomes" id="UP000800092"/>
    </source>
</evidence>
<keyword evidence="1" id="KW-0732">Signal</keyword>
<evidence type="ECO:0000313" key="2">
    <source>
        <dbReference type="EMBL" id="KAF2238755.1"/>
    </source>
</evidence>
<feature type="signal peptide" evidence="1">
    <location>
        <begin position="1"/>
        <end position="23"/>
    </location>
</feature>
<proteinExistence type="predicted"/>
<gene>
    <name evidence="2" type="ORF">EV356DRAFT_563924</name>
</gene>
<protein>
    <submittedName>
        <fullName evidence="2">Uncharacterized protein</fullName>
    </submittedName>
</protein>
<reference evidence="2" key="1">
    <citation type="journal article" date="2020" name="Stud. Mycol.">
        <title>101 Dothideomycetes genomes: a test case for predicting lifestyles and emergence of pathogens.</title>
        <authorList>
            <person name="Haridas S."/>
            <person name="Albert R."/>
            <person name="Binder M."/>
            <person name="Bloem J."/>
            <person name="Labutti K."/>
            <person name="Salamov A."/>
            <person name="Andreopoulos B."/>
            <person name="Baker S."/>
            <person name="Barry K."/>
            <person name="Bills G."/>
            <person name="Bluhm B."/>
            <person name="Cannon C."/>
            <person name="Castanera R."/>
            <person name="Culley D."/>
            <person name="Daum C."/>
            <person name="Ezra D."/>
            <person name="Gonzalez J."/>
            <person name="Henrissat B."/>
            <person name="Kuo A."/>
            <person name="Liang C."/>
            <person name="Lipzen A."/>
            <person name="Lutzoni F."/>
            <person name="Magnuson J."/>
            <person name="Mondo S."/>
            <person name="Nolan M."/>
            <person name="Ohm R."/>
            <person name="Pangilinan J."/>
            <person name="Park H.-J."/>
            <person name="Ramirez L."/>
            <person name="Alfaro M."/>
            <person name="Sun H."/>
            <person name="Tritt A."/>
            <person name="Yoshinaga Y."/>
            <person name="Zwiers L.-H."/>
            <person name="Turgeon B."/>
            <person name="Goodwin S."/>
            <person name="Spatafora J."/>
            <person name="Crous P."/>
            <person name="Grigoriev I."/>
        </authorList>
    </citation>
    <scope>NUCLEOTIDE SEQUENCE</scope>
    <source>
        <strain evidence="2">Tuck. ex Michener</strain>
    </source>
</reference>
<sequence length="257" mass="28302">MRFVNLNSIVLLFSVSLLAFVTGAPHDTFQNTSDVRSNTSYGHGNIYFGNRTDVQVSPEEVIHFLENGSFIEWKPAGNGHVVDISEQVWQMGIQNVSSSKNKRAKRNVVRRSKKGGKFNIGHEKDKLTALLLEYASNIACFDKGSKMFLHDIDENIVTACNYLIGDNIPRPAVNFLRLWNTTDIGEIISDVKGKAGFLSFGMKLLTNKAPADFSLCTMALNSFNNYCEGHSNTQGGQVTVGDSTIFSADPVDLGINN</sequence>
<dbReference type="EMBL" id="ML991775">
    <property type="protein sequence ID" value="KAF2238755.1"/>
    <property type="molecule type" value="Genomic_DNA"/>
</dbReference>